<gene>
    <name evidence="3" type="ORF">Lysil_1730</name>
</gene>
<keyword evidence="4" id="KW-1185">Reference proteome</keyword>
<dbReference type="PANTHER" id="PTHR12558:SF33">
    <property type="entry name" value="BLL7664 PROTEIN"/>
    <property type="match status" value="1"/>
</dbReference>
<accession>A0A2K1PXP1</accession>
<dbReference type="AlphaFoldDB" id="A0A2K1PXP1"/>
<evidence type="ECO:0000256" key="2">
    <source>
        <dbReference type="SAM" id="SignalP"/>
    </source>
</evidence>
<evidence type="ECO:0000256" key="1">
    <source>
        <dbReference type="PROSITE-ProRule" id="PRU00339"/>
    </source>
</evidence>
<keyword evidence="2" id="KW-0732">Signal</keyword>
<dbReference type="Proteomes" id="UP000236220">
    <property type="component" value="Unassembled WGS sequence"/>
</dbReference>
<dbReference type="InterPro" id="IPR011990">
    <property type="entry name" value="TPR-like_helical_dom_sf"/>
</dbReference>
<evidence type="ECO:0000313" key="4">
    <source>
        <dbReference type="Proteomes" id="UP000236220"/>
    </source>
</evidence>
<evidence type="ECO:0000313" key="3">
    <source>
        <dbReference type="EMBL" id="PNS07554.1"/>
    </source>
</evidence>
<comment type="caution">
    <text evidence="3">The sequence shown here is derived from an EMBL/GenBank/DDBJ whole genome shotgun (WGS) entry which is preliminary data.</text>
</comment>
<protein>
    <submittedName>
        <fullName evidence="3">Tetratricopeptide repeat</fullName>
    </submittedName>
</protein>
<dbReference type="Pfam" id="PF13432">
    <property type="entry name" value="TPR_16"/>
    <property type="match status" value="2"/>
</dbReference>
<dbReference type="OrthoDB" id="9766710at2"/>
<name>A0A2K1PXP1_9GAMM</name>
<dbReference type="EMBL" id="NPZB01000002">
    <property type="protein sequence ID" value="PNS07554.1"/>
    <property type="molecule type" value="Genomic_DNA"/>
</dbReference>
<proteinExistence type="predicted"/>
<reference evidence="3 4" key="1">
    <citation type="submission" date="2017-08" db="EMBL/GenBank/DDBJ databases">
        <title>Lysobacter sylvestris genome.</title>
        <authorList>
            <person name="Zhang D.-C."/>
            <person name="Albuquerque L."/>
            <person name="Franca L."/>
            <person name="Froufe H.J.C."/>
            <person name="Barroso C."/>
            <person name="Egas C."/>
            <person name="Da Costa M."/>
            <person name="Margesin R."/>
        </authorList>
    </citation>
    <scope>NUCLEOTIDE SEQUENCE [LARGE SCALE GENOMIC DNA]</scope>
    <source>
        <strain evidence="3 4">AM20-91</strain>
    </source>
</reference>
<keyword evidence="1" id="KW-0802">TPR repeat</keyword>
<dbReference type="InterPro" id="IPR019734">
    <property type="entry name" value="TPR_rpt"/>
</dbReference>
<feature type="signal peptide" evidence="2">
    <location>
        <begin position="1"/>
        <end position="17"/>
    </location>
</feature>
<dbReference type="Gene3D" id="1.25.40.10">
    <property type="entry name" value="Tetratricopeptide repeat domain"/>
    <property type="match status" value="3"/>
</dbReference>
<dbReference type="PROSITE" id="PS50005">
    <property type="entry name" value="TPR"/>
    <property type="match status" value="1"/>
</dbReference>
<feature type="chain" id="PRO_5014383341" evidence="2">
    <location>
        <begin position="18"/>
        <end position="548"/>
    </location>
</feature>
<feature type="repeat" description="TPR" evidence="1">
    <location>
        <begin position="501"/>
        <end position="534"/>
    </location>
</feature>
<sequence>MVLALALLPALAGPANAATPKGQPSVLAESLAGEFALQEGRLKDAAQHYLAAAKSSHDAVLAERATRIALLADDNARAAEALELWRPSAPDSLVVRMADLTLKLRADDAAAVTTQARALIADRDPRGWKYALVALSGGSKDPKVAAQVLTSLVGANALPDDVQAWLAYAGLAQKLSQPQLSQAMVAETVKRWPADPRVALLHSGQLVDEGRIDEARAVVAQLEPQAAGSAELRLAIAGQYEALGDFAAAERVLAKGPQSTDTIGLRAAMFDRAKDDAGLARLYEFAKRRGGANDPRNRMLLGTLAETLKRYDEALKWYAGVTGEAGDSARLRSANVRYDQGHKDEAYKALQSLQTDPRVIDAVQRDAFLLEGEFRRKDRDDKGEIAAYDRGTAALPDEPGILYARALAWERMDRVDKAEADLRKILVTDPENIAALNALGYTLADRTTRYAEALQLIDRARAADPANAAIIDSYGWVLYRLGKTDEAMPYLRRAYMLQKDPEIATHIGEVLWVQGHRDDARRYFEEARKLDPDSKALQRTLEKLGVKA</sequence>
<dbReference type="SUPFAM" id="SSF48452">
    <property type="entry name" value="TPR-like"/>
    <property type="match status" value="3"/>
</dbReference>
<dbReference type="PANTHER" id="PTHR12558">
    <property type="entry name" value="CELL DIVISION CYCLE 16,23,27"/>
    <property type="match status" value="1"/>
</dbReference>
<organism evidence="3 4">
    <name type="scientific">Solilutibacter silvestris</name>
    <dbReference type="NCBI Taxonomy" id="1645665"/>
    <lineage>
        <taxon>Bacteria</taxon>
        <taxon>Pseudomonadati</taxon>
        <taxon>Pseudomonadota</taxon>
        <taxon>Gammaproteobacteria</taxon>
        <taxon>Lysobacterales</taxon>
        <taxon>Lysobacteraceae</taxon>
        <taxon>Solilutibacter</taxon>
    </lineage>
</organism>
<dbReference type="SMART" id="SM00028">
    <property type="entry name" value="TPR"/>
    <property type="match status" value="3"/>
</dbReference>